<dbReference type="EMBL" id="JOTM01000006">
    <property type="protein sequence ID" value="KEK24612.1"/>
    <property type="molecule type" value="Genomic_DNA"/>
</dbReference>
<evidence type="ECO:0000313" key="9">
    <source>
        <dbReference type="Proteomes" id="UP000027778"/>
    </source>
</evidence>
<feature type="transmembrane region" description="Helical" evidence="7">
    <location>
        <begin position="75"/>
        <end position="93"/>
    </location>
</feature>
<dbReference type="PANTHER" id="PTHR30561">
    <property type="entry name" value="SMR FAMILY PROTON-DEPENDENT DRUG EFFLUX TRANSPORTER SUGE"/>
    <property type="match status" value="1"/>
</dbReference>
<proteinExistence type="inferred from homology"/>
<keyword evidence="4 7" id="KW-1133">Transmembrane helix</keyword>
<sequence>MYLILGGFIEIFWATGLKTNAMNIFTLIAILISFQLLIDATKKIPIGTAYAVFTGIGTIGTILVDIFYFQEPFHFVKILLICLLALFIIGLKFSGEKEEVK</sequence>
<dbReference type="SUPFAM" id="SSF103481">
    <property type="entry name" value="Multidrug resistance efflux transporter EmrE"/>
    <property type="match status" value="1"/>
</dbReference>
<dbReference type="GO" id="GO:0005886">
    <property type="term" value="C:plasma membrane"/>
    <property type="evidence" value="ECO:0007669"/>
    <property type="project" value="UniProtKB-SubCell"/>
</dbReference>
<evidence type="ECO:0000256" key="1">
    <source>
        <dbReference type="ARBA" id="ARBA00004651"/>
    </source>
</evidence>
<keyword evidence="2" id="KW-1003">Cell membrane</keyword>
<protein>
    <submittedName>
        <fullName evidence="8">Multidrug transporter</fullName>
    </submittedName>
</protein>
<dbReference type="Proteomes" id="UP000027778">
    <property type="component" value="Unassembled WGS sequence"/>
</dbReference>
<keyword evidence="5 7" id="KW-0472">Membrane</keyword>
<dbReference type="InterPro" id="IPR037185">
    <property type="entry name" value="EmrE-like"/>
</dbReference>
<dbReference type="AlphaFoldDB" id="A0A073KDS6"/>
<evidence type="ECO:0000256" key="7">
    <source>
        <dbReference type="SAM" id="Phobius"/>
    </source>
</evidence>
<accession>A0A073KDS6</accession>
<keyword evidence="3 6" id="KW-0812">Transmembrane</keyword>
<evidence type="ECO:0000256" key="5">
    <source>
        <dbReference type="ARBA" id="ARBA00023136"/>
    </source>
</evidence>
<comment type="caution">
    <text evidence="8">The sequence shown here is derived from an EMBL/GenBank/DDBJ whole genome shotgun (WGS) entry which is preliminary data.</text>
</comment>
<dbReference type="Pfam" id="PF00893">
    <property type="entry name" value="Multi_Drug_Res"/>
    <property type="match status" value="1"/>
</dbReference>
<dbReference type="eggNOG" id="COG2076">
    <property type="taxonomic scope" value="Bacteria"/>
</dbReference>
<organism evidence="8 9">
    <name type="scientific">Bacillus gaemokensis</name>
    <dbReference type="NCBI Taxonomy" id="574375"/>
    <lineage>
        <taxon>Bacteria</taxon>
        <taxon>Bacillati</taxon>
        <taxon>Bacillota</taxon>
        <taxon>Bacilli</taxon>
        <taxon>Bacillales</taxon>
        <taxon>Bacillaceae</taxon>
        <taxon>Bacillus</taxon>
        <taxon>Bacillus cereus group</taxon>
    </lineage>
</organism>
<evidence type="ECO:0000256" key="3">
    <source>
        <dbReference type="ARBA" id="ARBA00022692"/>
    </source>
</evidence>
<name>A0A073KDS6_9BACI</name>
<dbReference type="STRING" id="574375.AZF08_05585"/>
<keyword evidence="9" id="KW-1185">Reference proteome</keyword>
<reference evidence="8 9" key="1">
    <citation type="submission" date="2014-06" db="EMBL/GenBank/DDBJ databases">
        <title>Draft genome sequence of Bacillus gaemokensis JCM 15801 (MCCC 1A00707).</title>
        <authorList>
            <person name="Lai Q."/>
            <person name="Liu Y."/>
            <person name="Shao Z."/>
        </authorList>
    </citation>
    <scope>NUCLEOTIDE SEQUENCE [LARGE SCALE GENOMIC DNA]</scope>
    <source>
        <strain evidence="8 9">JCM 15801</strain>
    </source>
</reference>
<evidence type="ECO:0000256" key="2">
    <source>
        <dbReference type="ARBA" id="ARBA00022475"/>
    </source>
</evidence>
<dbReference type="InterPro" id="IPR045324">
    <property type="entry name" value="Small_multidrug_res"/>
</dbReference>
<feature type="transmembrane region" description="Helical" evidence="7">
    <location>
        <begin position="20"/>
        <end position="38"/>
    </location>
</feature>
<evidence type="ECO:0000256" key="6">
    <source>
        <dbReference type="RuleBase" id="RU003942"/>
    </source>
</evidence>
<feature type="transmembrane region" description="Helical" evidence="7">
    <location>
        <begin position="50"/>
        <end position="69"/>
    </location>
</feature>
<comment type="similarity">
    <text evidence="6">Belongs to the drug/metabolite transporter (DMT) superfamily. Small multidrug resistance (SMR) (TC 2.A.7.1) family.</text>
</comment>
<evidence type="ECO:0000256" key="4">
    <source>
        <dbReference type="ARBA" id="ARBA00022989"/>
    </source>
</evidence>
<dbReference type="Gene3D" id="1.10.3730.20">
    <property type="match status" value="1"/>
</dbReference>
<gene>
    <name evidence="8" type="ORF">BAGA_26055</name>
</gene>
<evidence type="ECO:0000313" key="8">
    <source>
        <dbReference type="EMBL" id="KEK24612.1"/>
    </source>
</evidence>
<dbReference type="InterPro" id="IPR000390">
    <property type="entry name" value="Small_drug/metabolite_transptr"/>
</dbReference>
<dbReference type="GO" id="GO:0022857">
    <property type="term" value="F:transmembrane transporter activity"/>
    <property type="evidence" value="ECO:0007669"/>
    <property type="project" value="InterPro"/>
</dbReference>
<dbReference type="PANTHER" id="PTHR30561:SF7">
    <property type="entry name" value="GUANIDINIUM EFFLUX SYSTEM SUBUNIT GDNC-RELATED"/>
    <property type="match status" value="1"/>
</dbReference>
<comment type="subcellular location">
    <subcellularLocation>
        <location evidence="1 6">Cell membrane</location>
        <topology evidence="1 6">Multi-pass membrane protein</topology>
    </subcellularLocation>
</comment>